<keyword evidence="4 6" id="KW-0067">ATP-binding</keyword>
<dbReference type="Proteomes" id="UP000280861">
    <property type="component" value="Unassembled WGS sequence"/>
</dbReference>
<dbReference type="GO" id="GO:0005524">
    <property type="term" value="F:ATP binding"/>
    <property type="evidence" value="ECO:0007669"/>
    <property type="project" value="UniProtKB-KW"/>
</dbReference>
<accession>A0A3P5WZK2</accession>
<keyword evidence="3" id="KW-0547">Nucleotide-binding</keyword>
<evidence type="ECO:0000256" key="2">
    <source>
        <dbReference type="ARBA" id="ARBA00022448"/>
    </source>
</evidence>
<evidence type="ECO:0000259" key="5">
    <source>
        <dbReference type="PROSITE" id="PS50893"/>
    </source>
</evidence>
<dbReference type="Pfam" id="PF00005">
    <property type="entry name" value="ABC_tran"/>
    <property type="match status" value="1"/>
</dbReference>
<dbReference type="InterPro" id="IPR003593">
    <property type="entry name" value="AAA+_ATPase"/>
</dbReference>
<comment type="similarity">
    <text evidence="1">Belongs to the ABC transporter superfamily.</text>
</comment>
<dbReference type="InterPro" id="IPR027417">
    <property type="entry name" value="P-loop_NTPase"/>
</dbReference>
<gene>
    <name evidence="6" type="primary">ecsA</name>
    <name evidence="6" type="ORF">PSET11_00789</name>
</gene>
<keyword evidence="2" id="KW-0813">Transport</keyword>
<protein>
    <submittedName>
        <fullName evidence="6">ABC-type transporter ATP-binding protein EcsA</fullName>
    </submittedName>
</protein>
<dbReference type="SUPFAM" id="SSF52540">
    <property type="entry name" value="P-loop containing nucleoside triphosphate hydrolases"/>
    <property type="match status" value="1"/>
</dbReference>
<dbReference type="GO" id="GO:0016887">
    <property type="term" value="F:ATP hydrolysis activity"/>
    <property type="evidence" value="ECO:0007669"/>
    <property type="project" value="InterPro"/>
</dbReference>
<dbReference type="OrthoDB" id="6198786at2"/>
<evidence type="ECO:0000313" key="7">
    <source>
        <dbReference type="Proteomes" id="UP000280861"/>
    </source>
</evidence>
<dbReference type="RefSeq" id="WP_124090793.1">
    <property type="nucleotide sequence ID" value="NZ_CBCRYA010000008.1"/>
</dbReference>
<dbReference type="InterPro" id="IPR003439">
    <property type="entry name" value="ABC_transporter-like_ATP-bd"/>
</dbReference>
<dbReference type="EMBL" id="UXAU01000013">
    <property type="protein sequence ID" value="VDC21427.1"/>
    <property type="molecule type" value="Genomic_DNA"/>
</dbReference>
<reference evidence="6 7" key="1">
    <citation type="submission" date="2018-11" db="EMBL/GenBank/DDBJ databases">
        <authorList>
            <person name="Criscuolo A."/>
        </authorList>
    </citation>
    <scope>NUCLEOTIDE SEQUENCE [LARGE SCALE GENOMIC DNA]</scope>
    <source>
        <strain evidence="6">AT11b</strain>
    </source>
</reference>
<sequence>MTDAQAVLEAGKLVVGYGGSPVCGELTLTVRAGEVLGVVGINGAGKSTVAQTLAGRQPPLSGDVRIHGLLVDRDAVNFRRQVAAVFDDDLFFPSLSVAEHLLLVARGHSLADPELRVTEELAFFGLEDRAAAVPDALSSGQRRRLLLAAGFIRPSSLLILDEPEQRLDPVMRDALAGRIKGHAAAGGATLLVTHDPGLLVRTASSCLVIKEDVLTVPAEDGAAFIAGI</sequence>
<evidence type="ECO:0000256" key="4">
    <source>
        <dbReference type="ARBA" id="ARBA00022840"/>
    </source>
</evidence>
<evidence type="ECO:0000256" key="3">
    <source>
        <dbReference type="ARBA" id="ARBA00022741"/>
    </source>
</evidence>
<dbReference type="InterPro" id="IPR017871">
    <property type="entry name" value="ABC_transporter-like_CS"/>
</dbReference>
<dbReference type="SMART" id="SM00382">
    <property type="entry name" value="AAA"/>
    <property type="match status" value="1"/>
</dbReference>
<dbReference type="PANTHER" id="PTHR43335:SF3">
    <property type="entry name" value="ABC TRANSPORTER"/>
    <property type="match status" value="1"/>
</dbReference>
<dbReference type="PANTHER" id="PTHR43335">
    <property type="entry name" value="ABC TRANSPORTER, ATP-BINDING PROTEIN"/>
    <property type="match status" value="1"/>
</dbReference>
<feature type="domain" description="ABC transporter" evidence="5">
    <location>
        <begin position="8"/>
        <end position="226"/>
    </location>
</feature>
<proteinExistence type="inferred from homology"/>
<evidence type="ECO:0000256" key="1">
    <source>
        <dbReference type="ARBA" id="ARBA00005417"/>
    </source>
</evidence>
<evidence type="ECO:0000313" key="6">
    <source>
        <dbReference type="EMBL" id="VDC21427.1"/>
    </source>
</evidence>
<dbReference type="Gene3D" id="3.40.50.300">
    <property type="entry name" value="P-loop containing nucleotide triphosphate hydrolases"/>
    <property type="match status" value="1"/>
</dbReference>
<dbReference type="PROSITE" id="PS00211">
    <property type="entry name" value="ABC_TRANSPORTER_1"/>
    <property type="match status" value="1"/>
</dbReference>
<organism evidence="6 7">
    <name type="scientific">Arthrobacter ulcerisalmonis</name>
    <dbReference type="NCBI Taxonomy" id="2483813"/>
    <lineage>
        <taxon>Bacteria</taxon>
        <taxon>Bacillati</taxon>
        <taxon>Actinomycetota</taxon>
        <taxon>Actinomycetes</taxon>
        <taxon>Micrococcales</taxon>
        <taxon>Micrococcaceae</taxon>
        <taxon>Arthrobacter</taxon>
    </lineage>
</organism>
<name>A0A3P5WZK2_9MICC</name>
<keyword evidence="7" id="KW-1185">Reference proteome</keyword>
<dbReference type="PROSITE" id="PS50893">
    <property type="entry name" value="ABC_TRANSPORTER_2"/>
    <property type="match status" value="1"/>
</dbReference>
<dbReference type="AlphaFoldDB" id="A0A3P5WZK2"/>